<evidence type="ECO:0000256" key="1">
    <source>
        <dbReference type="SAM" id="MobiDB-lite"/>
    </source>
</evidence>
<dbReference type="EMBL" id="JADPRT010000016">
    <property type="protein sequence ID" value="MBF9072449.1"/>
    <property type="molecule type" value="Genomic_DNA"/>
</dbReference>
<evidence type="ECO:0000313" key="2">
    <source>
        <dbReference type="EMBL" id="MBF9072449.1"/>
    </source>
</evidence>
<keyword evidence="3" id="KW-1185">Reference proteome</keyword>
<dbReference type="AlphaFoldDB" id="A0A931B7B9"/>
<dbReference type="RefSeq" id="WP_196197611.1">
    <property type="nucleotide sequence ID" value="NZ_JADPRT010000016.1"/>
</dbReference>
<organism evidence="2 3">
    <name type="scientific">Streptacidiphilus fuscans</name>
    <dbReference type="NCBI Taxonomy" id="2789292"/>
    <lineage>
        <taxon>Bacteria</taxon>
        <taxon>Bacillati</taxon>
        <taxon>Actinomycetota</taxon>
        <taxon>Actinomycetes</taxon>
        <taxon>Kitasatosporales</taxon>
        <taxon>Streptomycetaceae</taxon>
        <taxon>Streptacidiphilus</taxon>
    </lineage>
</organism>
<accession>A0A931B7B9</accession>
<proteinExistence type="predicted"/>
<dbReference type="Proteomes" id="UP000657385">
    <property type="component" value="Unassembled WGS sequence"/>
</dbReference>
<name>A0A931B7B9_9ACTN</name>
<evidence type="ECO:0000313" key="3">
    <source>
        <dbReference type="Proteomes" id="UP000657385"/>
    </source>
</evidence>
<protein>
    <recommendedName>
        <fullName evidence="4">Secreted protein</fullName>
    </recommendedName>
</protein>
<feature type="compositionally biased region" description="Low complexity" evidence="1">
    <location>
        <begin position="71"/>
        <end position="102"/>
    </location>
</feature>
<evidence type="ECO:0008006" key="4">
    <source>
        <dbReference type="Google" id="ProtNLM"/>
    </source>
</evidence>
<comment type="caution">
    <text evidence="2">The sequence shown here is derived from an EMBL/GenBank/DDBJ whole genome shotgun (WGS) entry which is preliminary data.</text>
</comment>
<reference evidence="2" key="1">
    <citation type="submission" date="2020-11" db="EMBL/GenBank/DDBJ databases">
        <title>Isolation and identification of active actinomycetes.</title>
        <authorList>
            <person name="Yu B."/>
        </authorList>
    </citation>
    <scope>NUCLEOTIDE SEQUENCE</scope>
    <source>
        <strain evidence="2">NEAU-YB345</strain>
    </source>
</reference>
<gene>
    <name evidence="2" type="ORF">I2501_30940</name>
</gene>
<sequence>MRRELVQAGAWAVATGAAVSVSWLGVHSVLADDGYQQPSALPLSVTGAGSRTPAPLPTALGTAGHSPTPTPSAKRSSSPSAAPSGRPHSSPSSSPEPTTTASGEVKSFTPNGGRIVVAMGATSASLVSATPDSGWSMHVYTGDQWLRVDFVGSTVDSIFYVTWNGTAPMVQTWQAPAPS</sequence>
<feature type="region of interest" description="Disordered" evidence="1">
    <location>
        <begin position="45"/>
        <end position="108"/>
    </location>
</feature>